<proteinExistence type="predicted"/>
<evidence type="ECO:0000313" key="1">
    <source>
        <dbReference type="EMBL" id="KAF0906506.1"/>
    </source>
</evidence>
<name>A0A6G1D279_9ORYZ</name>
<dbReference type="AlphaFoldDB" id="A0A6G1D279"/>
<reference evidence="1 2" key="1">
    <citation type="submission" date="2019-11" db="EMBL/GenBank/DDBJ databases">
        <title>Whole genome sequence of Oryza granulata.</title>
        <authorList>
            <person name="Li W."/>
        </authorList>
    </citation>
    <scope>NUCLEOTIDE SEQUENCE [LARGE SCALE GENOMIC DNA]</scope>
    <source>
        <strain evidence="2">cv. Menghai</strain>
        <tissue evidence="1">Leaf</tissue>
    </source>
</reference>
<accession>A0A6G1D279</accession>
<sequence>MVTTWCGGASGCSAPSWLVASDGTRMALLATVPMGGSGLDDDRVWRNVGVYSSSTYAWSATDGSIAPRRQQCG</sequence>
<protein>
    <submittedName>
        <fullName evidence="1">Uncharacterized protein</fullName>
    </submittedName>
</protein>
<dbReference type="EMBL" id="SPHZ02000007">
    <property type="protein sequence ID" value="KAF0906506.1"/>
    <property type="molecule type" value="Genomic_DNA"/>
</dbReference>
<dbReference type="Proteomes" id="UP000479710">
    <property type="component" value="Unassembled WGS sequence"/>
</dbReference>
<comment type="caution">
    <text evidence="1">The sequence shown here is derived from an EMBL/GenBank/DDBJ whole genome shotgun (WGS) entry which is preliminary data.</text>
</comment>
<keyword evidence="2" id="KW-1185">Reference proteome</keyword>
<evidence type="ECO:0000313" key="2">
    <source>
        <dbReference type="Proteomes" id="UP000479710"/>
    </source>
</evidence>
<organism evidence="1 2">
    <name type="scientific">Oryza meyeriana var. granulata</name>
    <dbReference type="NCBI Taxonomy" id="110450"/>
    <lineage>
        <taxon>Eukaryota</taxon>
        <taxon>Viridiplantae</taxon>
        <taxon>Streptophyta</taxon>
        <taxon>Embryophyta</taxon>
        <taxon>Tracheophyta</taxon>
        <taxon>Spermatophyta</taxon>
        <taxon>Magnoliopsida</taxon>
        <taxon>Liliopsida</taxon>
        <taxon>Poales</taxon>
        <taxon>Poaceae</taxon>
        <taxon>BOP clade</taxon>
        <taxon>Oryzoideae</taxon>
        <taxon>Oryzeae</taxon>
        <taxon>Oryzinae</taxon>
        <taxon>Oryza</taxon>
        <taxon>Oryza meyeriana</taxon>
    </lineage>
</organism>
<gene>
    <name evidence="1" type="ORF">E2562_011488</name>
</gene>